<feature type="region of interest" description="Disordered" evidence="3">
    <location>
        <begin position="306"/>
        <end position="339"/>
    </location>
</feature>
<dbReference type="GO" id="GO:0015074">
    <property type="term" value="P:DNA integration"/>
    <property type="evidence" value="ECO:0007669"/>
    <property type="project" value="InterPro"/>
</dbReference>
<organism evidence="5 6">
    <name type="scientific">Daphnia magna</name>
    <dbReference type="NCBI Taxonomy" id="35525"/>
    <lineage>
        <taxon>Eukaryota</taxon>
        <taxon>Metazoa</taxon>
        <taxon>Ecdysozoa</taxon>
        <taxon>Arthropoda</taxon>
        <taxon>Crustacea</taxon>
        <taxon>Branchiopoda</taxon>
        <taxon>Diplostraca</taxon>
        <taxon>Cladocera</taxon>
        <taxon>Anomopoda</taxon>
        <taxon>Daphniidae</taxon>
        <taxon>Daphnia</taxon>
    </lineage>
</organism>
<dbReference type="FunFam" id="3.30.70.270:FF:000020">
    <property type="entry name" value="Transposon Tf2-6 polyprotein-like Protein"/>
    <property type="match status" value="1"/>
</dbReference>
<evidence type="ECO:0000313" key="5">
    <source>
        <dbReference type="EMBL" id="KZS02847.1"/>
    </source>
</evidence>
<evidence type="ECO:0000256" key="3">
    <source>
        <dbReference type="SAM" id="MobiDB-lite"/>
    </source>
</evidence>
<dbReference type="Pfam" id="PF00665">
    <property type="entry name" value="rve"/>
    <property type="match status" value="1"/>
</dbReference>
<dbReference type="EMBL" id="LRGB01003389">
    <property type="protein sequence ID" value="KZS02847.1"/>
    <property type="molecule type" value="Genomic_DNA"/>
</dbReference>
<dbReference type="FunFam" id="1.10.340.70:FF:000003">
    <property type="entry name" value="Protein CBG25708"/>
    <property type="match status" value="1"/>
</dbReference>
<dbReference type="Gene3D" id="3.10.10.10">
    <property type="entry name" value="HIV Type 1 Reverse Transcriptase, subunit A, domain 1"/>
    <property type="match status" value="1"/>
</dbReference>
<feature type="domain" description="Integrase catalytic" evidence="4">
    <location>
        <begin position="1114"/>
        <end position="1281"/>
    </location>
</feature>
<evidence type="ECO:0000256" key="1">
    <source>
        <dbReference type="ARBA" id="ARBA00012493"/>
    </source>
</evidence>
<dbReference type="Gene3D" id="1.10.340.70">
    <property type="match status" value="1"/>
</dbReference>
<protein>
    <recommendedName>
        <fullName evidence="1">RNA-directed DNA polymerase</fullName>
        <ecNumber evidence="1">2.7.7.49</ecNumber>
    </recommendedName>
</protein>
<dbReference type="GO" id="GO:0003676">
    <property type="term" value="F:nucleic acid binding"/>
    <property type="evidence" value="ECO:0007669"/>
    <property type="project" value="InterPro"/>
</dbReference>
<dbReference type="CDD" id="cd01647">
    <property type="entry name" value="RT_LTR"/>
    <property type="match status" value="1"/>
</dbReference>
<gene>
    <name evidence="5" type="ORF">APZ42_034555</name>
</gene>
<dbReference type="InterPro" id="IPR001584">
    <property type="entry name" value="Integrase_cat-core"/>
</dbReference>
<dbReference type="InterPro" id="IPR050951">
    <property type="entry name" value="Retrovirus_Pol_polyprotein"/>
</dbReference>
<feature type="region of interest" description="Disordered" evidence="3">
    <location>
        <begin position="1387"/>
        <end position="1432"/>
    </location>
</feature>
<dbReference type="SUPFAM" id="SSF56672">
    <property type="entry name" value="DNA/RNA polymerases"/>
    <property type="match status" value="1"/>
</dbReference>
<dbReference type="Pfam" id="PF17919">
    <property type="entry name" value="RT_RNaseH_2"/>
    <property type="match status" value="1"/>
</dbReference>
<evidence type="ECO:0000259" key="4">
    <source>
        <dbReference type="PROSITE" id="PS50994"/>
    </source>
</evidence>
<feature type="region of interest" description="Disordered" evidence="3">
    <location>
        <begin position="247"/>
        <end position="281"/>
    </location>
</feature>
<dbReference type="SUPFAM" id="SSF53098">
    <property type="entry name" value="Ribonuclease H-like"/>
    <property type="match status" value="1"/>
</dbReference>
<reference evidence="5 6" key="1">
    <citation type="submission" date="2016-03" db="EMBL/GenBank/DDBJ databases">
        <title>EvidentialGene: Evidence-directed Construction of Genes on Genomes.</title>
        <authorList>
            <person name="Gilbert D.G."/>
            <person name="Choi J.-H."/>
            <person name="Mockaitis K."/>
            <person name="Colbourne J."/>
            <person name="Pfrender M."/>
        </authorList>
    </citation>
    <scope>NUCLEOTIDE SEQUENCE [LARGE SCALE GENOMIC DNA]</scope>
    <source>
        <strain evidence="5 6">Xinb3</strain>
        <tissue evidence="5">Complete organism</tissue>
    </source>
</reference>
<comment type="caution">
    <text evidence="5">The sequence shown here is derived from an EMBL/GenBank/DDBJ whole genome shotgun (WGS) entry which is preliminary data.</text>
</comment>
<dbReference type="GO" id="GO:0042575">
    <property type="term" value="C:DNA polymerase complex"/>
    <property type="evidence" value="ECO:0007669"/>
    <property type="project" value="UniProtKB-ARBA"/>
</dbReference>
<feature type="compositionally biased region" description="Gly residues" evidence="3">
    <location>
        <begin position="64"/>
        <end position="84"/>
    </location>
</feature>
<feature type="compositionally biased region" description="Gly residues" evidence="3">
    <location>
        <begin position="311"/>
        <end position="322"/>
    </location>
</feature>
<dbReference type="InterPro" id="IPR000477">
    <property type="entry name" value="RT_dom"/>
</dbReference>
<dbReference type="InterPro" id="IPR041588">
    <property type="entry name" value="Integrase_H2C2"/>
</dbReference>
<accession>A0A164K183</accession>
<evidence type="ECO:0000313" key="6">
    <source>
        <dbReference type="Proteomes" id="UP000076858"/>
    </source>
</evidence>
<dbReference type="InterPro" id="IPR036397">
    <property type="entry name" value="RNaseH_sf"/>
</dbReference>
<dbReference type="PROSITE" id="PS50994">
    <property type="entry name" value="INTEGRASE"/>
    <property type="match status" value="1"/>
</dbReference>
<name>A0A164K183_9CRUS</name>
<keyword evidence="2" id="KW-0511">Multifunctional enzyme</keyword>
<dbReference type="InterPro" id="IPR012337">
    <property type="entry name" value="RNaseH-like_sf"/>
</dbReference>
<dbReference type="Gene3D" id="3.30.70.270">
    <property type="match status" value="2"/>
</dbReference>
<proteinExistence type="predicted"/>
<dbReference type="PANTHER" id="PTHR37984">
    <property type="entry name" value="PROTEIN CBG26694"/>
    <property type="match status" value="1"/>
</dbReference>
<evidence type="ECO:0000256" key="2">
    <source>
        <dbReference type="ARBA" id="ARBA00023268"/>
    </source>
</evidence>
<dbReference type="Gene3D" id="3.30.420.10">
    <property type="entry name" value="Ribonuclease H-like superfamily/Ribonuclease H"/>
    <property type="match status" value="1"/>
</dbReference>
<keyword evidence="6" id="KW-1185">Reference proteome</keyword>
<dbReference type="InterPro" id="IPR043128">
    <property type="entry name" value="Rev_trsase/Diguanyl_cyclase"/>
</dbReference>
<feature type="region of interest" description="Disordered" evidence="3">
    <location>
        <begin position="64"/>
        <end position="88"/>
    </location>
</feature>
<dbReference type="STRING" id="35525.A0A164K183"/>
<dbReference type="OrthoDB" id="6375402at2759"/>
<dbReference type="Proteomes" id="UP000076858">
    <property type="component" value="Unassembled WGS sequence"/>
</dbReference>
<dbReference type="PANTHER" id="PTHR37984:SF5">
    <property type="entry name" value="PROTEIN NYNRIN-LIKE"/>
    <property type="match status" value="1"/>
</dbReference>
<dbReference type="InterPro" id="IPR043502">
    <property type="entry name" value="DNA/RNA_pol_sf"/>
</dbReference>
<dbReference type="EC" id="2.7.7.49" evidence="1"/>
<dbReference type="InterPro" id="IPR041577">
    <property type="entry name" value="RT_RNaseH_2"/>
</dbReference>
<sequence length="1432" mass="157439">MSTVSDALDAAAGRLDAVEQGQIQMTAQLASIAQQLQTLLGGGASGSGSSGGAGGGGSGGGAVGGGGSGSAGGGGSGGGAGGGITQRRRIDPSGFEKLHADISLPQLRTWRNRWGDFCQLNQLAAYPVAEQMAAFRMVLDPAMQQIVEVALGILPTSALSPIDVLDCVSTYIRSKRNIALDRVAFEECEQSATEMLAERLRRLISDTDTKRKLLALSPFPTSQQAINIFQSEESAKANEKSLSNPLTVSYVPTKGQRPFRSSDTSRCGSCGRSTHRNGEPCPAIGKQCHNCGGSNHFSPCCPKKPKAEATIGGGASSGGGSQKGTHPGSKQGDHPDRSRVHMKRIVLLDSTGKLLTTVNETIPDGGAEATVGGMDVLRELGLSEKDLTSSTFNLVMADKSTPLLVVGEKEYLAEYEGVTTRITIMFSPDVEGLLLWYDCVDLGILHENYPRPWKRQNISSQIGAINAVPPRKDIQRIEGDTVKEFTVVFDQSGSLNCMEGPEMIIELKDDAEPFYVNGARPIPFADRPEVKRLLNEYEAKGIIIPVTEASDWAAPLVVTRKADNSLRLCVDHTRLNRHVRRPTHPTRTPRIAVTEISGDAQFFTTFDAANGYFQIPLHPSSQHLTIFMTPWGIYKFLRASMGLCSSSDEYNRRANRAFQDLNNTVRVFDDLLRFDSSFTEHVAGVCAVLPAARSAGITFSLKKFKFARSQIQWVGFQIQQGGISADPDKLRAISDFPQPTNITELRSFIGLVVQLAGFSTDVVAAKAPLRPLLSTRTPFVWTTDTDSAFSAVKKALVAPPVLAHFHPALETSLQVDASRKNGMGYVLLQLHGSTWKLVDANSRWCTDTESRYAIVELELAAVEWAMRKCRLHLLGLPKFQLVVDHQALVTILDKFTLEAVENPKLQRLKKRLSPFIFTTPWRKEHHHAIPDALSRAPVNDPCPDDEVASTEIQSFSRRVVTRYVSAMHRTDEDVADSDATEELPHLPDPMLDDLRVAAPSDADYAELIAAIIDGFTVPRHQTAPGVRQFWKMREDLSVDDGLVLFGRRIVVPKSARREFLLKLHAAHQGIVRMKRRARQTVFWQGISNDITLLVESCQNCQERLPRQQKEPLMRDPLPTRVFEDVSADLFQLGPLHVLVYVDRLSGWPVVHQWPHDPSAREVTQAVIENFVDLGAPVRMRSDNGPQFEAHSFQAKLRQWGVAWGNSTPNYPQSNSHAEAALAAMKNLMAKISPSGVISDEFAQGMLEFQNTPKENAFSPAEMVFGHSLRSIIPAHRTSYATRWQTVMEAREWQAAIDASVKFRYDENARPLTPLSIGTDVRIRDPKSKLWDRIGVVVGIGRYRSYRVKFANGSVLWRNRRLLRPMVAATRPIEDVIDQEAGSGIGDIWSDDSVPADGSPASSHPPPGSAINTSPPPLRRGERVRKRTVMFDV</sequence>
<feature type="compositionally biased region" description="Basic residues" evidence="3">
    <location>
        <begin position="1421"/>
        <end position="1432"/>
    </location>
</feature>
<feature type="compositionally biased region" description="Pro residues" evidence="3">
    <location>
        <begin position="1402"/>
        <end position="1417"/>
    </location>
</feature>
<dbReference type="Pfam" id="PF00078">
    <property type="entry name" value="RVT_1"/>
    <property type="match status" value="1"/>
</dbReference>
<dbReference type="Pfam" id="PF17921">
    <property type="entry name" value="Integrase_H2C2"/>
    <property type="match status" value="1"/>
</dbReference>
<dbReference type="GO" id="GO:0003964">
    <property type="term" value="F:RNA-directed DNA polymerase activity"/>
    <property type="evidence" value="ECO:0007669"/>
    <property type="project" value="UniProtKB-EC"/>
</dbReference>